<comment type="caution">
    <text evidence="1">The sequence shown here is derived from an EMBL/GenBank/DDBJ whole genome shotgun (WGS) entry which is preliminary data.</text>
</comment>
<reference evidence="1" key="1">
    <citation type="submission" date="2023-06" db="EMBL/GenBank/DDBJ databases">
        <title>Phylogenetic Diversity of Rhizobium strains.</title>
        <authorList>
            <person name="Moura F.T."/>
            <person name="Helene L.C.F."/>
            <person name="Hungria M."/>
        </authorList>
    </citation>
    <scope>NUCLEOTIDE SEQUENCE</scope>
    <source>
        <strain evidence="1">CCGE526</strain>
    </source>
</reference>
<sequence>MALCSNNINSVAEAVSLIMALKAGGRQDDATKASMDRALDVIDQAECRGANDAVALLCLSRTLLSQAIEAVMDDEDTRATAVFYARAYLTKAIAHLGTDHALQTGGARLN</sequence>
<gene>
    <name evidence="1" type="ORF">PY649_21960</name>
</gene>
<protein>
    <submittedName>
        <fullName evidence="1">Uncharacterized protein</fullName>
    </submittedName>
</protein>
<dbReference type="RefSeq" id="WP_285870810.1">
    <property type="nucleotide sequence ID" value="NZ_JARFYM010000020.1"/>
</dbReference>
<dbReference type="EMBL" id="JARFYM010000020">
    <property type="protein sequence ID" value="MDL2401579.1"/>
    <property type="molecule type" value="Genomic_DNA"/>
</dbReference>
<keyword evidence="2" id="KW-1185">Reference proteome</keyword>
<dbReference type="Proteomes" id="UP001172645">
    <property type="component" value="Unassembled WGS sequence"/>
</dbReference>
<proteinExistence type="predicted"/>
<organism evidence="1 2">
    <name type="scientific">Rhizobium mayense</name>
    <dbReference type="NCBI Taxonomy" id="1312184"/>
    <lineage>
        <taxon>Bacteria</taxon>
        <taxon>Pseudomonadati</taxon>
        <taxon>Pseudomonadota</taxon>
        <taxon>Alphaproteobacteria</taxon>
        <taxon>Hyphomicrobiales</taxon>
        <taxon>Rhizobiaceae</taxon>
        <taxon>Rhizobium/Agrobacterium group</taxon>
        <taxon>Rhizobium</taxon>
    </lineage>
</organism>
<evidence type="ECO:0000313" key="2">
    <source>
        <dbReference type="Proteomes" id="UP001172645"/>
    </source>
</evidence>
<name>A0ABT7JZ01_9HYPH</name>
<accession>A0ABT7JZ01</accession>
<evidence type="ECO:0000313" key="1">
    <source>
        <dbReference type="EMBL" id="MDL2401579.1"/>
    </source>
</evidence>